<accession>A0A833J2L3</accession>
<evidence type="ECO:0000313" key="2">
    <source>
        <dbReference type="Proteomes" id="UP000469949"/>
    </source>
</evidence>
<dbReference type="Proteomes" id="UP000469949">
    <property type="component" value="Unassembled WGS sequence"/>
</dbReference>
<comment type="caution">
    <text evidence="1">The sequence shown here is derived from an EMBL/GenBank/DDBJ whole genome shotgun (WGS) entry which is preliminary data.</text>
</comment>
<dbReference type="RefSeq" id="WP_152278128.1">
    <property type="nucleotide sequence ID" value="NZ_WEKV01000016.1"/>
</dbReference>
<organism evidence="1 2">
    <name type="scientific">Methylorubrum populi</name>
    <dbReference type="NCBI Taxonomy" id="223967"/>
    <lineage>
        <taxon>Bacteria</taxon>
        <taxon>Pseudomonadati</taxon>
        <taxon>Pseudomonadota</taxon>
        <taxon>Alphaproteobacteria</taxon>
        <taxon>Hyphomicrobiales</taxon>
        <taxon>Methylobacteriaceae</taxon>
        <taxon>Methylorubrum</taxon>
    </lineage>
</organism>
<sequence>MSAHRNREWPFTPANVRWVRKLWNAGRDTIEISRTTGLTEAQAYNLLAFIRDQRHAARQQGGARA</sequence>
<evidence type="ECO:0000313" key="1">
    <source>
        <dbReference type="EMBL" id="KAB7783453.1"/>
    </source>
</evidence>
<dbReference type="EMBL" id="WEKV01000016">
    <property type="protein sequence ID" value="KAB7783453.1"/>
    <property type="molecule type" value="Genomic_DNA"/>
</dbReference>
<protein>
    <submittedName>
        <fullName evidence="1">Uncharacterized protein</fullName>
    </submittedName>
</protein>
<dbReference type="AlphaFoldDB" id="A0A833J2L3"/>
<gene>
    <name evidence="1" type="ORF">F8B43_4015</name>
</gene>
<proteinExistence type="predicted"/>
<name>A0A833J2L3_9HYPH</name>
<reference evidence="1 2" key="1">
    <citation type="submission" date="2019-10" db="EMBL/GenBank/DDBJ databases">
        <title>Draft Genome Sequence of the Caffeine Degrading Methylotroph Methylorubrum populi PINKEL.</title>
        <authorList>
            <person name="Dawson S.C."/>
            <person name="Zhang X."/>
            <person name="Wright M.E."/>
            <person name="Sharma G."/>
            <person name="Langner J.T."/>
            <person name="Ditty J.L."/>
            <person name="Subuyuj G.A."/>
        </authorList>
    </citation>
    <scope>NUCLEOTIDE SEQUENCE [LARGE SCALE GENOMIC DNA]</scope>
    <source>
        <strain evidence="1 2">Pinkel</strain>
    </source>
</reference>